<keyword evidence="2" id="KW-1185">Reference proteome</keyword>
<dbReference type="EMBL" id="CASHSV030000109">
    <property type="protein sequence ID" value="CAJ2650547.1"/>
    <property type="molecule type" value="Genomic_DNA"/>
</dbReference>
<evidence type="ECO:0000313" key="2">
    <source>
        <dbReference type="Proteomes" id="UP001177021"/>
    </source>
</evidence>
<gene>
    <name evidence="1" type="ORF">MILVUS5_LOCUS18350</name>
</gene>
<evidence type="ECO:0000313" key="1">
    <source>
        <dbReference type="EMBL" id="CAJ2650547.1"/>
    </source>
</evidence>
<protein>
    <submittedName>
        <fullName evidence="1">Uncharacterized protein</fullName>
    </submittedName>
</protein>
<proteinExistence type="predicted"/>
<comment type="caution">
    <text evidence="1">The sequence shown here is derived from an EMBL/GenBank/DDBJ whole genome shotgun (WGS) entry which is preliminary data.</text>
</comment>
<sequence>MEMAATHYHCCSSLLLRSDSSLRLVHNLKLTNPKNSWLGTKIRVKPCSVSVNPAISVFHRRPLASTVSFSLATSNPDSVSSSGEFVKHPEGVSPGQEIPRWSSSAIKAIALAQVEARKLKRLTTGTETLILGVLVEGTNLANTFLRANGITLFKVKDEMEKLLGEADRFATPGTRPHITDDAQRALDWAVNKKIKSGESGEVTPTHIILGIWSEVDSPGHKILSNLGINEEKAKELEASISKSVVIDV</sequence>
<reference evidence="1" key="1">
    <citation type="submission" date="2023-10" db="EMBL/GenBank/DDBJ databases">
        <authorList>
            <person name="Rodriguez Cubillos JULIANA M."/>
            <person name="De Vega J."/>
        </authorList>
    </citation>
    <scope>NUCLEOTIDE SEQUENCE</scope>
</reference>
<organism evidence="1 2">
    <name type="scientific">Trifolium pratense</name>
    <name type="common">Red clover</name>
    <dbReference type="NCBI Taxonomy" id="57577"/>
    <lineage>
        <taxon>Eukaryota</taxon>
        <taxon>Viridiplantae</taxon>
        <taxon>Streptophyta</taxon>
        <taxon>Embryophyta</taxon>
        <taxon>Tracheophyta</taxon>
        <taxon>Spermatophyta</taxon>
        <taxon>Magnoliopsida</taxon>
        <taxon>eudicotyledons</taxon>
        <taxon>Gunneridae</taxon>
        <taxon>Pentapetalae</taxon>
        <taxon>rosids</taxon>
        <taxon>fabids</taxon>
        <taxon>Fabales</taxon>
        <taxon>Fabaceae</taxon>
        <taxon>Papilionoideae</taxon>
        <taxon>50 kb inversion clade</taxon>
        <taxon>NPAAA clade</taxon>
        <taxon>Hologalegina</taxon>
        <taxon>IRL clade</taxon>
        <taxon>Trifolieae</taxon>
        <taxon>Trifolium</taxon>
    </lineage>
</organism>
<accession>A0ACB0K1R8</accession>
<name>A0ACB0K1R8_TRIPR</name>
<dbReference type="Proteomes" id="UP001177021">
    <property type="component" value="Unassembled WGS sequence"/>
</dbReference>